<proteinExistence type="predicted"/>
<name>A0ABR2EUE7_9ROSI</name>
<accession>A0ABR2EUE7</accession>
<gene>
    <name evidence="2" type="ORF">V6N12_059213</name>
</gene>
<organism evidence="2 3">
    <name type="scientific">Hibiscus sabdariffa</name>
    <name type="common">roselle</name>
    <dbReference type="NCBI Taxonomy" id="183260"/>
    <lineage>
        <taxon>Eukaryota</taxon>
        <taxon>Viridiplantae</taxon>
        <taxon>Streptophyta</taxon>
        <taxon>Embryophyta</taxon>
        <taxon>Tracheophyta</taxon>
        <taxon>Spermatophyta</taxon>
        <taxon>Magnoliopsida</taxon>
        <taxon>eudicotyledons</taxon>
        <taxon>Gunneridae</taxon>
        <taxon>Pentapetalae</taxon>
        <taxon>rosids</taxon>
        <taxon>malvids</taxon>
        <taxon>Malvales</taxon>
        <taxon>Malvaceae</taxon>
        <taxon>Malvoideae</taxon>
        <taxon>Hibiscus</taxon>
    </lineage>
</organism>
<comment type="caution">
    <text evidence="2">The sequence shown here is derived from an EMBL/GenBank/DDBJ whole genome shotgun (WGS) entry which is preliminary data.</text>
</comment>
<dbReference type="EMBL" id="JBBPBM010000010">
    <property type="protein sequence ID" value="KAK8565658.1"/>
    <property type="molecule type" value="Genomic_DNA"/>
</dbReference>
<evidence type="ECO:0000313" key="3">
    <source>
        <dbReference type="Proteomes" id="UP001472677"/>
    </source>
</evidence>
<evidence type="ECO:0000256" key="1">
    <source>
        <dbReference type="SAM" id="MobiDB-lite"/>
    </source>
</evidence>
<sequence length="440" mass="48064">MATENPNPISDLMIVQSGRPLDLVADASTMNKSMASVSVVTPPFGAVGDAKDTDAISAGCNDLLGSQRPSFRDMVIGKTTAEQRDNFISTLDVELLDEDVMVNTTGVFPEIRALKNRVIAMWRPLGEEACGVGNLNPSNGVERRQNKPPVDDRFGPWMQVVNRRRRSYMVRKAVIPDDQAMKRGSRFEVLNVDDGENHQVQVSARPSVINTESPKGNTGSNVSRMHSNMQRDMVDDGENHQVQIPIRPRVTTAEFHAKPSNVNTDSNVNPLLSNLQRGIEDESHGQLSGGISRDSEVNTTVAAGLSLSTRDDSVAIAAKDKVISAPTTLKPDKHKAVKIVEESQSRVLKEQNGRQYYGPIRSAAAKGGRRGSATVKSLPRKEGRFKKKTELDGERTIVTEWASSLSRTLSKEGELALKPNMVSVEVAVDSSNDGVQWIEN</sequence>
<evidence type="ECO:0000313" key="2">
    <source>
        <dbReference type="EMBL" id="KAK8565658.1"/>
    </source>
</evidence>
<dbReference type="Proteomes" id="UP001472677">
    <property type="component" value="Unassembled WGS sequence"/>
</dbReference>
<feature type="region of interest" description="Disordered" evidence="1">
    <location>
        <begin position="136"/>
        <end position="155"/>
    </location>
</feature>
<feature type="compositionally biased region" description="Basic and acidic residues" evidence="1">
    <location>
        <begin position="141"/>
        <end position="154"/>
    </location>
</feature>
<protein>
    <submittedName>
        <fullName evidence="2">Uncharacterized protein</fullName>
    </submittedName>
</protein>
<reference evidence="2 3" key="1">
    <citation type="journal article" date="2024" name="G3 (Bethesda)">
        <title>Genome assembly of Hibiscus sabdariffa L. provides insights into metabolisms of medicinal natural products.</title>
        <authorList>
            <person name="Kim T."/>
        </authorList>
    </citation>
    <scope>NUCLEOTIDE SEQUENCE [LARGE SCALE GENOMIC DNA]</scope>
    <source>
        <strain evidence="2">TK-2024</strain>
        <tissue evidence="2">Old leaves</tissue>
    </source>
</reference>
<keyword evidence="3" id="KW-1185">Reference proteome</keyword>